<dbReference type="EMBL" id="CP043311">
    <property type="protein sequence ID" value="QEY65123.1"/>
    <property type="molecule type" value="Genomic_DNA"/>
</dbReference>
<reference evidence="8 9" key="1">
    <citation type="submission" date="2019-08" db="EMBL/GenBank/DDBJ databases">
        <title>Whole-genome Sequencing of e-waste polymer degrading bacterium Pseudomonas sp. strain PE08.</title>
        <authorList>
            <person name="Kirdat K."/>
            <person name="Debbarma P."/>
            <person name="Narawade N."/>
            <person name="Suyal D."/>
            <person name="Thorat V."/>
            <person name="Shouche Y."/>
            <person name="Goel R."/>
            <person name="Yadav A."/>
        </authorList>
    </citation>
    <scope>NUCLEOTIDE SEQUENCE [LARGE SCALE GENOMIC DNA]</scope>
    <source>
        <strain evidence="8 9">PE08</strain>
    </source>
</reference>
<dbReference type="RefSeq" id="WP_151137403.1">
    <property type="nucleotide sequence ID" value="NZ_CP043311.1"/>
</dbReference>
<accession>A0A5J6QRK1</accession>
<protein>
    <submittedName>
        <fullName evidence="8">Type II secretion system F family protein</fullName>
    </submittedName>
</protein>
<feature type="domain" description="Type II secretion system protein GspF" evidence="7">
    <location>
        <begin position="128"/>
        <end position="253"/>
    </location>
</feature>
<dbReference type="AlphaFoldDB" id="A0A5J6QRK1"/>
<keyword evidence="9" id="KW-1185">Reference proteome</keyword>
<evidence type="ECO:0000256" key="4">
    <source>
        <dbReference type="ARBA" id="ARBA00022989"/>
    </source>
</evidence>
<sequence>MSAPLLLGLLCSLLLALGGALLHKGWRQSGEERVLQRLGQDLAPPEPGSSRAGWLERAFLRAGLELPRERLGLLLTFWLLAALLAALAGGWITALAVVSLVPLGLRAWLGWRYRKRVKRMVEQLPQLLDQVVRSLHAGRTLGDAVVRAIDASPDPLRAALARVSRDVQLGVGLPDALQEVADLFEQEELRILALGVRVNHRYGGSASELLGNLIKVIHEREQIARQLRAMTGETRFTAVVLAILPISVAGYILAVNPSYLLSLWMDASGQRMLLTAFAMQVLGCIVLWRMLRSV</sequence>
<dbReference type="PANTHER" id="PTHR35007:SF1">
    <property type="entry name" value="PILUS ASSEMBLY PROTEIN"/>
    <property type="match status" value="1"/>
</dbReference>
<evidence type="ECO:0000313" key="9">
    <source>
        <dbReference type="Proteomes" id="UP000327179"/>
    </source>
</evidence>
<gene>
    <name evidence="8" type="ORF">FXN65_24820</name>
</gene>
<feature type="transmembrane region" description="Helical" evidence="6">
    <location>
        <begin position="272"/>
        <end position="291"/>
    </location>
</feature>
<evidence type="ECO:0000313" key="8">
    <source>
        <dbReference type="EMBL" id="QEY65123.1"/>
    </source>
</evidence>
<keyword evidence="3 6" id="KW-0812">Transmembrane</keyword>
<dbReference type="GO" id="GO:0005886">
    <property type="term" value="C:plasma membrane"/>
    <property type="evidence" value="ECO:0007669"/>
    <property type="project" value="UniProtKB-SubCell"/>
</dbReference>
<name>A0A5J6QRK1_9GAMM</name>
<comment type="subcellular location">
    <subcellularLocation>
        <location evidence="1">Cell membrane</location>
        <topology evidence="1">Multi-pass membrane protein</topology>
    </subcellularLocation>
</comment>
<feature type="transmembrane region" description="Helical" evidence="6">
    <location>
        <begin position="76"/>
        <end position="109"/>
    </location>
</feature>
<keyword evidence="2" id="KW-1003">Cell membrane</keyword>
<dbReference type="PANTHER" id="PTHR35007">
    <property type="entry name" value="INTEGRAL MEMBRANE PROTEIN-RELATED"/>
    <property type="match status" value="1"/>
</dbReference>
<feature type="transmembrane region" description="Helical" evidence="6">
    <location>
        <begin position="236"/>
        <end position="260"/>
    </location>
</feature>
<dbReference type="Proteomes" id="UP000327179">
    <property type="component" value="Chromosome"/>
</dbReference>
<evidence type="ECO:0000256" key="1">
    <source>
        <dbReference type="ARBA" id="ARBA00004651"/>
    </source>
</evidence>
<evidence type="ECO:0000256" key="5">
    <source>
        <dbReference type="ARBA" id="ARBA00023136"/>
    </source>
</evidence>
<evidence type="ECO:0000256" key="3">
    <source>
        <dbReference type="ARBA" id="ARBA00022692"/>
    </source>
</evidence>
<dbReference type="InterPro" id="IPR018076">
    <property type="entry name" value="T2SS_GspF_dom"/>
</dbReference>
<organism evidence="8 9">
    <name type="scientific">Metapseudomonas lalkuanensis</name>
    <dbReference type="NCBI Taxonomy" id="2604832"/>
    <lineage>
        <taxon>Bacteria</taxon>
        <taxon>Pseudomonadati</taxon>
        <taxon>Pseudomonadota</taxon>
        <taxon>Gammaproteobacteria</taxon>
        <taxon>Pseudomonadales</taxon>
        <taxon>Pseudomonadaceae</taxon>
        <taxon>Metapseudomonas</taxon>
    </lineage>
</organism>
<dbReference type="InterPro" id="IPR042094">
    <property type="entry name" value="T2SS_GspF_sf"/>
</dbReference>
<evidence type="ECO:0000256" key="2">
    <source>
        <dbReference type="ARBA" id="ARBA00022475"/>
    </source>
</evidence>
<keyword evidence="4 6" id="KW-1133">Transmembrane helix</keyword>
<dbReference type="Pfam" id="PF00482">
    <property type="entry name" value="T2SSF"/>
    <property type="match status" value="1"/>
</dbReference>
<proteinExistence type="predicted"/>
<evidence type="ECO:0000256" key="6">
    <source>
        <dbReference type="SAM" id="Phobius"/>
    </source>
</evidence>
<keyword evidence="5 6" id="KW-0472">Membrane</keyword>
<evidence type="ECO:0000259" key="7">
    <source>
        <dbReference type="Pfam" id="PF00482"/>
    </source>
</evidence>
<dbReference type="KEGG" id="plal:FXN65_24820"/>
<dbReference type="Gene3D" id="1.20.81.30">
    <property type="entry name" value="Type II secretion system (T2SS), domain F"/>
    <property type="match status" value="1"/>
</dbReference>